<evidence type="ECO:0000313" key="2">
    <source>
        <dbReference type="WBParaSite" id="MBELARI_LOCUS2407"/>
    </source>
</evidence>
<organism evidence="1 2">
    <name type="scientific">Mesorhabditis belari</name>
    <dbReference type="NCBI Taxonomy" id="2138241"/>
    <lineage>
        <taxon>Eukaryota</taxon>
        <taxon>Metazoa</taxon>
        <taxon>Ecdysozoa</taxon>
        <taxon>Nematoda</taxon>
        <taxon>Chromadorea</taxon>
        <taxon>Rhabditida</taxon>
        <taxon>Rhabditina</taxon>
        <taxon>Rhabditomorpha</taxon>
        <taxon>Rhabditoidea</taxon>
        <taxon>Rhabditidae</taxon>
        <taxon>Mesorhabditinae</taxon>
        <taxon>Mesorhabditis</taxon>
    </lineage>
</organism>
<keyword evidence="1" id="KW-1185">Reference proteome</keyword>
<sequence length="132" mass="14016">MTSLNSSASLAAYGSYLFGDPDPAALYSEFPDFLSALTALTNGVPENLTISDAIAAMEAEDGFKSVITVLFTNSPQIIIDSTKIKNNCINQTIGVGLNGQNLNEYATFSFNDLKRAQETIPGLISALCAKNL</sequence>
<name>A0AAF3F929_9BILA</name>
<dbReference type="WBParaSite" id="MBELARI_LOCUS2407">
    <property type="protein sequence ID" value="MBELARI_LOCUS2407"/>
    <property type="gene ID" value="MBELARI_LOCUS2407"/>
</dbReference>
<reference evidence="2" key="1">
    <citation type="submission" date="2024-02" db="UniProtKB">
        <authorList>
            <consortium name="WormBaseParasite"/>
        </authorList>
    </citation>
    <scope>IDENTIFICATION</scope>
</reference>
<dbReference type="AlphaFoldDB" id="A0AAF3F929"/>
<proteinExistence type="predicted"/>
<dbReference type="Proteomes" id="UP000887575">
    <property type="component" value="Unassembled WGS sequence"/>
</dbReference>
<evidence type="ECO:0000313" key="1">
    <source>
        <dbReference type="Proteomes" id="UP000887575"/>
    </source>
</evidence>
<protein>
    <submittedName>
        <fullName evidence="2">Uncharacterized protein</fullName>
    </submittedName>
</protein>
<accession>A0AAF3F929</accession>